<feature type="transmembrane region" description="Helical" evidence="1">
    <location>
        <begin position="6"/>
        <end position="27"/>
    </location>
</feature>
<comment type="caution">
    <text evidence="2">The sequence shown here is derived from an EMBL/GenBank/DDBJ whole genome shotgun (WGS) entry which is preliminary data.</text>
</comment>
<name>A0ABT3TNZ8_9GAMM</name>
<dbReference type="Proteomes" id="UP001143362">
    <property type="component" value="Unassembled WGS sequence"/>
</dbReference>
<organism evidence="2 3">
    <name type="scientific">Candidatus Litorirhabdus singularis</name>
    <dbReference type="NCBI Taxonomy" id="2518993"/>
    <lineage>
        <taxon>Bacteria</taxon>
        <taxon>Pseudomonadati</taxon>
        <taxon>Pseudomonadota</taxon>
        <taxon>Gammaproteobacteria</taxon>
        <taxon>Cellvibrionales</taxon>
        <taxon>Halieaceae</taxon>
        <taxon>Candidatus Litorirhabdus</taxon>
    </lineage>
</organism>
<sequence length="164" mass="18968">MNWEAIGAVAESLGAIGVIASLAYLALQIRASNKLGRSEAKIAATTQMSSLLDSFISEPASSDIWARGRRNLRDLTPEDRARFDNIAMKGFMGYSAQYFQFRIRTIEQDDWAESYRAMVWWLEGRGMREWWRVFGRKIQSDTFQEFVDAEIRLIEEDLDQETKR</sequence>
<dbReference type="EMBL" id="SHNN01000005">
    <property type="protein sequence ID" value="MCX2983114.1"/>
    <property type="molecule type" value="Genomic_DNA"/>
</dbReference>
<accession>A0ABT3TNZ8</accession>
<proteinExistence type="predicted"/>
<keyword evidence="3" id="KW-1185">Reference proteome</keyword>
<reference evidence="2" key="1">
    <citation type="submission" date="2019-02" db="EMBL/GenBank/DDBJ databases">
        <authorList>
            <person name="Li S.-H."/>
        </authorList>
    </citation>
    <scope>NUCLEOTIDE SEQUENCE</scope>
    <source>
        <strain evidence="2">IMCC14734</strain>
    </source>
</reference>
<protein>
    <recommendedName>
        <fullName evidence="4">DUF4760 domain-containing protein</fullName>
    </recommendedName>
</protein>
<keyword evidence="1" id="KW-1133">Transmembrane helix</keyword>
<keyword evidence="1" id="KW-0812">Transmembrane</keyword>
<evidence type="ECO:0008006" key="4">
    <source>
        <dbReference type="Google" id="ProtNLM"/>
    </source>
</evidence>
<keyword evidence="1" id="KW-0472">Membrane</keyword>
<evidence type="ECO:0000256" key="1">
    <source>
        <dbReference type="SAM" id="Phobius"/>
    </source>
</evidence>
<evidence type="ECO:0000313" key="3">
    <source>
        <dbReference type="Proteomes" id="UP001143362"/>
    </source>
</evidence>
<gene>
    <name evidence="2" type="ORF">EYC98_19810</name>
</gene>
<dbReference type="RefSeq" id="WP_279247144.1">
    <property type="nucleotide sequence ID" value="NZ_SHNN01000005.1"/>
</dbReference>
<evidence type="ECO:0000313" key="2">
    <source>
        <dbReference type="EMBL" id="MCX2983114.1"/>
    </source>
</evidence>